<dbReference type="GO" id="GO:0031505">
    <property type="term" value="P:fungal-type cell wall organization"/>
    <property type="evidence" value="ECO:0007669"/>
    <property type="project" value="TreeGrafter"/>
</dbReference>
<organism evidence="3 4">
    <name type="scientific">Passalora fulva</name>
    <name type="common">Tomato leaf mold</name>
    <name type="synonym">Cladosporium fulvum</name>
    <dbReference type="NCBI Taxonomy" id="5499"/>
    <lineage>
        <taxon>Eukaryota</taxon>
        <taxon>Fungi</taxon>
        <taxon>Dikarya</taxon>
        <taxon>Ascomycota</taxon>
        <taxon>Pezizomycotina</taxon>
        <taxon>Dothideomycetes</taxon>
        <taxon>Dothideomycetidae</taxon>
        <taxon>Mycosphaerellales</taxon>
        <taxon>Mycosphaerellaceae</taxon>
        <taxon>Fulvia</taxon>
    </lineage>
</organism>
<dbReference type="GeneID" id="71994277"/>
<dbReference type="GO" id="GO:0006897">
    <property type="term" value="P:endocytosis"/>
    <property type="evidence" value="ECO:0007669"/>
    <property type="project" value="TreeGrafter"/>
</dbReference>
<accession>A0A9Q8PMN6</accession>
<dbReference type="OrthoDB" id="5419460at2759"/>
<feature type="compositionally biased region" description="Basic and acidic residues" evidence="1">
    <location>
        <begin position="234"/>
        <end position="246"/>
    </location>
</feature>
<gene>
    <name evidence="3" type="ORF">CLAFUR5_14399</name>
</gene>
<dbReference type="PANTHER" id="PTHR36414:SF1">
    <property type="entry name" value="PROTEIN SUR7"/>
    <property type="match status" value="1"/>
</dbReference>
<dbReference type="GO" id="GO:0030866">
    <property type="term" value="P:cortical actin cytoskeleton organization"/>
    <property type="evidence" value="ECO:0007669"/>
    <property type="project" value="TreeGrafter"/>
</dbReference>
<feature type="transmembrane region" description="Helical" evidence="2">
    <location>
        <begin position="116"/>
        <end position="140"/>
    </location>
</feature>
<dbReference type="GO" id="GO:0005886">
    <property type="term" value="C:plasma membrane"/>
    <property type="evidence" value="ECO:0007669"/>
    <property type="project" value="InterPro"/>
</dbReference>
<reference evidence="3" key="1">
    <citation type="submission" date="2021-12" db="EMBL/GenBank/DDBJ databases">
        <authorList>
            <person name="Zaccaron A."/>
            <person name="Stergiopoulos I."/>
        </authorList>
    </citation>
    <scope>NUCLEOTIDE SEQUENCE</scope>
    <source>
        <strain evidence="3">Race5_Kim</strain>
    </source>
</reference>
<dbReference type="AlphaFoldDB" id="A0A9Q8PMN6"/>
<keyword evidence="2" id="KW-0812">Transmembrane</keyword>
<evidence type="ECO:0000313" key="4">
    <source>
        <dbReference type="Proteomes" id="UP000756132"/>
    </source>
</evidence>
<name>A0A9Q8PMN6_PASFU</name>
<reference evidence="3" key="2">
    <citation type="journal article" date="2022" name="Microb. Genom.">
        <title>A chromosome-scale genome assembly of the tomato pathogen Cladosporium fulvum reveals a compartmentalized genome architecture and the presence of a dispensable chromosome.</title>
        <authorList>
            <person name="Zaccaron A.Z."/>
            <person name="Chen L.H."/>
            <person name="Samaras A."/>
            <person name="Stergiopoulos I."/>
        </authorList>
    </citation>
    <scope>NUCLEOTIDE SEQUENCE</scope>
    <source>
        <strain evidence="3">Race5_Kim</strain>
    </source>
</reference>
<dbReference type="GO" id="GO:0045121">
    <property type="term" value="C:membrane raft"/>
    <property type="evidence" value="ECO:0007669"/>
    <property type="project" value="TreeGrafter"/>
</dbReference>
<keyword evidence="2" id="KW-0472">Membrane</keyword>
<keyword evidence="2" id="KW-1133">Transmembrane helix</keyword>
<dbReference type="RefSeq" id="XP_047769612.1">
    <property type="nucleotide sequence ID" value="XM_047913547.1"/>
</dbReference>
<proteinExistence type="predicted"/>
<feature type="transmembrane region" description="Helical" evidence="2">
    <location>
        <begin position="152"/>
        <end position="171"/>
    </location>
</feature>
<feature type="transmembrane region" description="Helical" evidence="2">
    <location>
        <begin position="7"/>
        <end position="31"/>
    </location>
</feature>
<dbReference type="GO" id="GO:0032185">
    <property type="term" value="P:septin cytoskeleton organization"/>
    <property type="evidence" value="ECO:0007669"/>
    <property type="project" value="TreeGrafter"/>
</dbReference>
<dbReference type="Pfam" id="PF06687">
    <property type="entry name" value="SUR7"/>
    <property type="match status" value="1"/>
</dbReference>
<dbReference type="InterPro" id="IPR009571">
    <property type="entry name" value="SUR7/Rim9-like_fungi"/>
</dbReference>
<evidence type="ECO:0000256" key="1">
    <source>
        <dbReference type="SAM" id="MobiDB-lite"/>
    </source>
</evidence>
<keyword evidence="4" id="KW-1185">Reference proteome</keyword>
<dbReference type="PANTHER" id="PTHR36414">
    <property type="entry name" value="PROTEIN SUR7"/>
    <property type="match status" value="1"/>
</dbReference>
<dbReference type="Proteomes" id="UP000756132">
    <property type="component" value="Chromosome 13"/>
</dbReference>
<dbReference type="KEGG" id="ffu:CLAFUR5_14399"/>
<evidence type="ECO:0000256" key="2">
    <source>
        <dbReference type="SAM" id="Phobius"/>
    </source>
</evidence>
<dbReference type="OMA" id="PLNKFYW"/>
<evidence type="ECO:0000313" key="3">
    <source>
        <dbReference type="EMBL" id="UJO25246.1"/>
    </source>
</evidence>
<dbReference type="EMBL" id="CP090175">
    <property type="protein sequence ID" value="UJO25246.1"/>
    <property type="molecule type" value="Genomic_DNA"/>
</dbReference>
<feature type="transmembrane region" description="Helical" evidence="2">
    <location>
        <begin position="191"/>
        <end position="214"/>
    </location>
</feature>
<feature type="region of interest" description="Disordered" evidence="1">
    <location>
        <begin position="222"/>
        <end position="246"/>
    </location>
</feature>
<dbReference type="GO" id="GO:0005938">
    <property type="term" value="C:cell cortex"/>
    <property type="evidence" value="ECO:0007669"/>
    <property type="project" value="TreeGrafter"/>
</dbReference>
<sequence length="262" mass="29042">MAIARPFLGLTAIVLLAGGIVLQFLVILSGLSSTPLNQIYFLQADTGDITNANTQLRNPARWTYLNICGVTDGRNTDCTSTRPALPFDPVRNFGTETGVPEAFVNNRDYYFYISRFSWVFFLIALFFAVITFLLSVFSLFSRLGAYLSGFTVFLAVGMQAIAAALMTAWVIKGRNHFRTAGMEAHVGVKAMAFSWTSFAVFFLASVFFCIGGSVGKNKDSTKKSYFGRKGSKRSTRERGSFIDSSSDRRVKDEYVTRYPDSP</sequence>
<protein>
    <submittedName>
        <fullName evidence="3">SUR7 family protein FMP45</fullName>
    </submittedName>
</protein>